<gene>
    <name evidence="5" type="ORF">X798_03632</name>
</gene>
<dbReference type="FunFam" id="1.10.238.220:FF:000001">
    <property type="entry name" value="Serine/threonine-protein phosphatase 2A regulatory subunit B'' subunit alpha"/>
    <property type="match status" value="1"/>
</dbReference>
<dbReference type="PANTHER" id="PTHR14095:SF0">
    <property type="entry name" value="MIP22305P"/>
    <property type="match status" value="1"/>
</dbReference>
<dbReference type="EMBL" id="KZ269995">
    <property type="protein sequence ID" value="OZC09292.1"/>
    <property type="molecule type" value="Genomic_DNA"/>
</dbReference>
<evidence type="ECO:0000256" key="1">
    <source>
        <dbReference type="ARBA" id="ARBA00022723"/>
    </source>
</evidence>
<dbReference type="PROSITE" id="PS50222">
    <property type="entry name" value="EF_HAND_2"/>
    <property type="match status" value="1"/>
</dbReference>
<dbReference type="CDD" id="cd21504">
    <property type="entry name" value="PPP2R3A_B-like"/>
    <property type="match status" value="1"/>
</dbReference>
<organism evidence="5 6">
    <name type="scientific">Onchocerca flexuosa</name>
    <dbReference type="NCBI Taxonomy" id="387005"/>
    <lineage>
        <taxon>Eukaryota</taxon>
        <taxon>Metazoa</taxon>
        <taxon>Ecdysozoa</taxon>
        <taxon>Nematoda</taxon>
        <taxon>Chromadorea</taxon>
        <taxon>Rhabditida</taxon>
        <taxon>Spirurina</taxon>
        <taxon>Spiruromorpha</taxon>
        <taxon>Filarioidea</taxon>
        <taxon>Onchocercidae</taxon>
        <taxon>Onchocerca</taxon>
    </lineage>
</organism>
<feature type="region of interest" description="Disordered" evidence="3">
    <location>
        <begin position="853"/>
        <end position="889"/>
    </location>
</feature>
<dbReference type="FunFam" id="1.10.238.10:FF:000025">
    <property type="entry name" value="serine/threonine-protein phosphatase 2A regulatory subunit B'' subunit alpha"/>
    <property type="match status" value="1"/>
</dbReference>
<dbReference type="InterPro" id="IPR011992">
    <property type="entry name" value="EF-hand-dom_pair"/>
</dbReference>
<accession>A0A238BVJ1</accession>
<feature type="region of interest" description="Disordered" evidence="3">
    <location>
        <begin position="742"/>
        <end position="770"/>
    </location>
</feature>
<reference evidence="5 6" key="1">
    <citation type="submission" date="2015-12" db="EMBL/GenBank/DDBJ databases">
        <title>Draft genome of the nematode, Onchocerca flexuosa.</title>
        <authorList>
            <person name="Mitreva M."/>
        </authorList>
    </citation>
    <scope>NUCLEOTIDE SEQUENCE [LARGE SCALE GENOMIC DNA]</scope>
    <source>
        <strain evidence="5">Red Deer</strain>
    </source>
</reference>
<dbReference type="SUPFAM" id="SSF47473">
    <property type="entry name" value="EF-hand"/>
    <property type="match status" value="2"/>
</dbReference>
<keyword evidence="2" id="KW-0106">Calcium</keyword>
<dbReference type="PANTHER" id="PTHR14095">
    <property type="entry name" value="PHOSPHATASE 2A REGULATORY SUBUNIT-RELATED"/>
    <property type="match status" value="1"/>
</dbReference>
<dbReference type="Gene3D" id="1.10.238.220">
    <property type="match status" value="1"/>
</dbReference>
<dbReference type="Proteomes" id="UP000242913">
    <property type="component" value="Unassembled WGS sequence"/>
</dbReference>
<feature type="compositionally biased region" description="Low complexity" evidence="3">
    <location>
        <begin position="655"/>
        <end position="668"/>
    </location>
</feature>
<dbReference type="InterPro" id="IPR018247">
    <property type="entry name" value="EF_Hand_1_Ca_BS"/>
</dbReference>
<sequence length="1368" mass="154816">MNQQRFAITTKDSCVDGRQRNSLVATNSRYPARQQSLTPIPKANNLPEGFQLNSYNNLSISQQRAIGCNNISHSTPVPRPRIETAHSYHDTDFSHFEGNNFPDYRIAKPNHNQQLNHNQQFYSVEEHHDDFSLRLPNDILPEHYRNLSITIPDNPFNEQIKNSKLAKEVNLLIATHSNPSVNSHSQGIANRAENHLTQNATRFSSRAEVTDQFFSCNIQRTDRLPYKKPQIYYADDRKVERLTYHPAGNHHTHVTYPIFELSVPKETSNDDALIDVPFIDQHTTNWHHSLKNNLKPNNHKINCQTNTSSSRGSSSINDSEYELLFSSGKDTLIISYHLSSHSQIVNGHIMRLILLIINFMARREQRANGSTSKSSTAPIIDYSSLDAFLDGSLFQEKGNMSKSTKEWRSSFSTMRNRFGNFERSPDEAISNTYDFTTNGSKTLPTRTLAKSASQGSLTFSEHSDSSQRRRSLLANAVERRRAAEAPELRPPASRRELGDFWAATIKNRSVIPRTLSPLTAAQRIELQNESTNETGINRSGRRFSGDDLARRKANFLEAVKSSSPLTDRVQSKRSIITSPSINNNNVEIKENSGGLINEPNFASLDSAVAELNSSDYALNCSNGCAKFPLDDLSSSSLVIKKETLSSSINGAILTHSPSPDATSDTSSTYNAPSGLPHPKPKHNIREQLIQAGFEPRGAAIYVNRSGIRFGSAPNFPVPSNGSVASRISEFEKKPGAPNLRVAGALNGPERQPNEASPIRSPLGPMSPRSSVYRTKPVIHADISGTPLRVIQPSSSMESVFEFPQSKQFIEVKEEIPYQNIKKTPAITISEIEANDLLKIKELQEAKNFVLQSPIKSRKQKNKTSSQNEDLKSHRSIAERRMEKKNATAKTGINKADSNVTIGKQNGVKVETERPTTPPLPKIQVVDVPRFFFPKGIPISISENEAALKRVSDVFSNSGNTMGMIDMAEVCRAAGIPIYWKRAVYDSCCNNLFRPITLADFASWWNRMTAVAHDEAARFVYTLAGPHRNYLVKEDLAPILKDLIETFPGLHFLREAEEFHSRYVETVIVRIFWAVNRSWTGRITINELRRSNFLETVRKLETTDDINTITNYFSYEHFYVIYCKFYELDKDHDLIINKIDMSQHSNGALPPQIIDRIFSGAVTRSPRGKRIREALETIGYTDFVAFLLAEEDKRHPTSVEYWFRCLDLDGDGVLSMYEMEYFYNGVKNKMDQHNIDSMRFDDVICNLLDLIRPKQPNVISLSDLKKCPLCTRFFNTFVNWVKYYEQEASEGERATVIDGEEELNDWDRYCLEEYEALMADDQDNDELEDINLNLDDDDELLIDNNVNTAINLSFRDFSDSQRTKILEAI</sequence>
<feature type="compositionally biased region" description="Basic and acidic residues" evidence="3">
    <location>
        <begin position="868"/>
        <end position="885"/>
    </location>
</feature>
<dbReference type="GO" id="GO:0005509">
    <property type="term" value="F:calcium ion binding"/>
    <property type="evidence" value="ECO:0007669"/>
    <property type="project" value="InterPro"/>
</dbReference>
<proteinExistence type="predicted"/>
<feature type="region of interest" description="Disordered" evidence="3">
    <location>
        <begin position="655"/>
        <end position="678"/>
    </location>
</feature>
<dbReference type="GO" id="GO:0000159">
    <property type="term" value="C:protein phosphatase type 2A complex"/>
    <property type="evidence" value="ECO:0007669"/>
    <property type="project" value="TreeGrafter"/>
</dbReference>
<feature type="domain" description="EF-hand" evidence="4">
    <location>
        <begin position="1193"/>
        <end position="1228"/>
    </location>
</feature>
<evidence type="ECO:0000256" key="2">
    <source>
        <dbReference type="ARBA" id="ARBA00022837"/>
    </source>
</evidence>
<dbReference type="Pfam" id="PF17958">
    <property type="entry name" value="EF-hand_13"/>
    <property type="match status" value="1"/>
</dbReference>
<dbReference type="PROSITE" id="PS00018">
    <property type="entry name" value="EF_HAND_1"/>
    <property type="match status" value="1"/>
</dbReference>
<evidence type="ECO:0000256" key="3">
    <source>
        <dbReference type="SAM" id="MobiDB-lite"/>
    </source>
</evidence>
<dbReference type="Gene3D" id="1.10.238.10">
    <property type="entry name" value="EF-hand"/>
    <property type="match status" value="1"/>
</dbReference>
<evidence type="ECO:0000313" key="5">
    <source>
        <dbReference type="EMBL" id="OZC09292.1"/>
    </source>
</evidence>
<dbReference type="OrthoDB" id="5586at2759"/>
<keyword evidence="1" id="KW-0479">Metal-binding</keyword>
<dbReference type="Gene3D" id="1.10.238.230">
    <property type="match status" value="1"/>
</dbReference>
<dbReference type="InterPro" id="IPR002048">
    <property type="entry name" value="EF_hand_dom"/>
</dbReference>
<keyword evidence="6" id="KW-1185">Reference proteome</keyword>
<evidence type="ECO:0000313" key="6">
    <source>
        <dbReference type="Proteomes" id="UP000242913"/>
    </source>
</evidence>
<evidence type="ECO:0000259" key="4">
    <source>
        <dbReference type="PROSITE" id="PS50222"/>
    </source>
</evidence>
<dbReference type="InterPro" id="IPR041534">
    <property type="entry name" value="EF-hand_13"/>
</dbReference>
<dbReference type="GO" id="GO:0019888">
    <property type="term" value="F:protein phosphatase regulator activity"/>
    <property type="evidence" value="ECO:0007669"/>
    <property type="project" value="TreeGrafter"/>
</dbReference>
<name>A0A238BVJ1_9BILA</name>
<protein>
    <recommendedName>
        <fullName evidence="4">EF-hand domain-containing protein</fullName>
    </recommendedName>
</protein>